<dbReference type="Pfam" id="PF00296">
    <property type="entry name" value="Bac_luciferase"/>
    <property type="match status" value="1"/>
</dbReference>
<feature type="domain" description="Luciferase-like" evidence="3">
    <location>
        <begin position="3"/>
        <end position="312"/>
    </location>
</feature>
<dbReference type="NCBIfam" id="TIGR03558">
    <property type="entry name" value="oxido_grp_1"/>
    <property type="match status" value="1"/>
</dbReference>
<keyword evidence="5" id="KW-1185">Reference proteome</keyword>
<evidence type="ECO:0000256" key="2">
    <source>
        <dbReference type="ARBA" id="ARBA00074555"/>
    </source>
</evidence>
<dbReference type="FunFam" id="3.20.20.30:FF:000002">
    <property type="entry name" value="LLM class flavin-dependent oxidoreductase"/>
    <property type="match status" value="1"/>
</dbReference>
<dbReference type="EMBL" id="BBIO01000007">
    <property type="protein sequence ID" value="GAK45218.1"/>
    <property type="molecule type" value="Genomic_DNA"/>
</dbReference>
<proteinExistence type="predicted"/>
<accession>A0A081BB00</accession>
<dbReference type="PANTHER" id="PTHR30137:SF6">
    <property type="entry name" value="LUCIFERASE-LIKE MONOOXYGENASE"/>
    <property type="match status" value="1"/>
</dbReference>
<dbReference type="PANTHER" id="PTHR30137">
    <property type="entry name" value="LUCIFERASE-LIKE MONOOXYGENASE"/>
    <property type="match status" value="1"/>
</dbReference>
<evidence type="ECO:0000313" key="5">
    <source>
        <dbReference type="Proteomes" id="UP000028702"/>
    </source>
</evidence>
<dbReference type="STRING" id="1333998.M2A_1717"/>
<reference evidence="4 5" key="1">
    <citation type="submission" date="2014-07" db="EMBL/GenBank/DDBJ databases">
        <title>Tepidicaulis marinum gen. nov., sp. nov., a novel marine bacterium denitrifying nitrate to nitrous oxide strictly under microaerobic conditions.</title>
        <authorList>
            <person name="Takeuchi M."/>
            <person name="Yamagishi T."/>
            <person name="Kamagata Y."/>
            <person name="Oshima K."/>
            <person name="Hattori M."/>
            <person name="Katayama T."/>
            <person name="Hanada S."/>
            <person name="Tamaki H."/>
            <person name="Marumo K."/>
            <person name="Maeda H."/>
            <person name="Nedachi M."/>
            <person name="Iwasaki W."/>
            <person name="Suwa Y."/>
            <person name="Sakata S."/>
        </authorList>
    </citation>
    <scope>NUCLEOTIDE SEQUENCE [LARGE SCALE GENOMIC DNA]</scope>
    <source>
        <strain evidence="4 5">MA2</strain>
    </source>
</reference>
<dbReference type="RefSeq" id="WP_045445772.1">
    <property type="nucleotide sequence ID" value="NZ_BBIO01000007.1"/>
</dbReference>
<sequence length="349" mass="38593">MIKLGVLDQSPIRRDGTAAEALAETIDLARHCEKWGYHRYWVAEHHNSKSFAGSAPEIMIAALGAATTRMRVGSGGVMMPHYSPLKVAEQFRLLESLYPGRIDLGMGRAPGTDLRTTRALQPGPQAYDIAVFPQQVELLIQFLEDANGLEGSAGGFPDEHPYKGIHAMPRGEGFPELWMLGSGGDGAAHAGQFGMPYSFAHFINQDAGTGPVEIYRQSFRPSPRLSRPYVSLGVSVMVGETEEKAKRIAASRNHWVVKLLQNQAERFWPVEDALAYPYSDREKAMLEAVEQRSVTGSPEQVRAKLLEMVETYGADELVILTITHDHEDRLRSYELLADAFSLRAQEAAE</sequence>
<dbReference type="InterPro" id="IPR019949">
    <property type="entry name" value="CmoO-like"/>
</dbReference>
<dbReference type="Gene3D" id="3.20.20.30">
    <property type="entry name" value="Luciferase-like domain"/>
    <property type="match status" value="1"/>
</dbReference>
<name>A0A081BB00_9HYPH</name>
<dbReference type="InterPro" id="IPR011251">
    <property type="entry name" value="Luciferase-like_dom"/>
</dbReference>
<protein>
    <recommendedName>
        <fullName evidence="2">Luciferase-like monooxygenase</fullName>
    </recommendedName>
</protein>
<dbReference type="Proteomes" id="UP000028702">
    <property type="component" value="Unassembled WGS sequence"/>
</dbReference>
<evidence type="ECO:0000259" key="3">
    <source>
        <dbReference type="Pfam" id="PF00296"/>
    </source>
</evidence>
<dbReference type="GO" id="GO:0005829">
    <property type="term" value="C:cytosol"/>
    <property type="evidence" value="ECO:0007669"/>
    <property type="project" value="TreeGrafter"/>
</dbReference>
<comment type="caution">
    <text evidence="4">The sequence shown here is derived from an EMBL/GenBank/DDBJ whole genome shotgun (WGS) entry which is preliminary data.</text>
</comment>
<dbReference type="SUPFAM" id="SSF51679">
    <property type="entry name" value="Bacterial luciferase-like"/>
    <property type="match status" value="1"/>
</dbReference>
<dbReference type="eggNOG" id="COG2141">
    <property type="taxonomic scope" value="Bacteria"/>
</dbReference>
<gene>
    <name evidence="4" type="ORF">M2A_1717</name>
</gene>
<dbReference type="GO" id="GO:0016705">
    <property type="term" value="F:oxidoreductase activity, acting on paired donors, with incorporation or reduction of molecular oxygen"/>
    <property type="evidence" value="ECO:0007669"/>
    <property type="project" value="InterPro"/>
</dbReference>
<dbReference type="InterPro" id="IPR036661">
    <property type="entry name" value="Luciferase-like_sf"/>
</dbReference>
<dbReference type="AlphaFoldDB" id="A0A081BB00"/>
<evidence type="ECO:0000313" key="4">
    <source>
        <dbReference type="EMBL" id="GAK45218.1"/>
    </source>
</evidence>
<dbReference type="InterPro" id="IPR050766">
    <property type="entry name" value="Bact_Lucif_Oxidored"/>
</dbReference>
<evidence type="ECO:0000256" key="1">
    <source>
        <dbReference type="ARBA" id="ARBA00007789"/>
    </source>
</evidence>
<organism evidence="4 5">
    <name type="scientific">Tepidicaulis marinus</name>
    <dbReference type="NCBI Taxonomy" id="1333998"/>
    <lineage>
        <taxon>Bacteria</taxon>
        <taxon>Pseudomonadati</taxon>
        <taxon>Pseudomonadota</taxon>
        <taxon>Alphaproteobacteria</taxon>
        <taxon>Hyphomicrobiales</taxon>
        <taxon>Parvibaculaceae</taxon>
        <taxon>Tepidicaulis</taxon>
    </lineage>
</organism>
<comment type="similarity">
    <text evidence="1">To bacterial alkanal monooxygenase alpha and beta chains.</text>
</comment>